<protein>
    <submittedName>
        <fullName evidence="4">Short-chain dehydrogenase</fullName>
    </submittedName>
</protein>
<name>A0A0K9X9Y7_9ACTN</name>
<dbReference type="PRINTS" id="PR00080">
    <property type="entry name" value="SDRFAMILY"/>
</dbReference>
<dbReference type="Gene3D" id="3.40.50.720">
    <property type="entry name" value="NAD(P)-binding Rossmann-like Domain"/>
    <property type="match status" value="1"/>
</dbReference>
<evidence type="ECO:0000256" key="1">
    <source>
        <dbReference type="ARBA" id="ARBA00006484"/>
    </source>
</evidence>
<sequence>MTPRTALITGAGRGLGLAVAAELARRGLRVVVTARDAASAARAAARTGPGVLAHPLDVTDPDAARGAAERLPAVDVLVCNAGVLLDAGHDPLTVPDGLVERTVAVNLLGGWRVARAFVPGMVRRGWGRVVFVSSATGSFHLGLWSGAPAYALSKTAVNGLTTLLAERTRGTGVLVNAVNPGRVRTRMAPAAERTAEEAAVDVADAATLPDDGPTGAFLARGRRIPW</sequence>
<dbReference type="Pfam" id="PF00106">
    <property type="entry name" value="adh_short"/>
    <property type="match status" value="1"/>
</dbReference>
<dbReference type="SUPFAM" id="SSF51735">
    <property type="entry name" value="NAD(P)-binding Rossmann-fold domains"/>
    <property type="match status" value="1"/>
</dbReference>
<dbReference type="PANTHER" id="PTHR43669:SF3">
    <property type="entry name" value="ALCOHOL DEHYDROGENASE, PUTATIVE (AFU_ORTHOLOGUE AFUA_3G03445)-RELATED"/>
    <property type="match status" value="1"/>
</dbReference>
<evidence type="ECO:0000256" key="2">
    <source>
        <dbReference type="ARBA" id="ARBA00023002"/>
    </source>
</evidence>
<dbReference type="PATRIC" id="fig|1678637.3.peg.5246"/>
<accession>A0A0K9X9Y7</accession>
<keyword evidence="2" id="KW-0560">Oxidoreductase</keyword>
<dbReference type="STRING" id="1678637.AC230_24565"/>
<evidence type="ECO:0000256" key="3">
    <source>
        <dbReference type="RuleBase" id="RU000363"/>
    </source>
</evidence>
<dbReference type="InterPro" id="IPR036291">
    <property type="entry name" value="NAD(P)-bd_dom_sf"/>
</dbReference>
<comment type="caution">
    <text evidence="4">The sequence shown here is derived from an EMBL/GenBank/DDBJ whole genome shotgun (WGS) entry which is preliminary data.</text>
</comment>
<dbReference type="Proteomes" id="UP000037288">
    <property type="component" value="Unassembled WGS sequence"/>
</dbReference>
<evidence type="ECO:0000313" key="5">
    <source>
        <dbReference type="Proteomes" id="UP000037288"/>
    </source>
</evidence>
<organism evidence="4 5">
    <name type="scientific">Streptomyces caatingaensis</name>
    <dbReference type="NCBI Taxonomy" id="1678637"/>
    <lineage>
        <taxon>Bacteria</taxon>
        <taxon>Bacillati</taxon>
        <taxon>Actinomycetota</taxon>
        <taxon>Actinomycetes</taxon>
        <taxon>Kitasatosporales</taxon>
        <taxon>Streptomycetaceae</taxon>
        <taxon>Streptomyces</taxon>
    </lineage>
</organism>
<reference evidence="5" key="1">
    <citation type="submission" date="2015-07" db="EMBL/GenBank/DDBJ databases">
        <title>Draft genome sequence of Streptomyces sp. CMAA 1322, a bacterium isolated from Caatinga biome, from dry forest semiarid of Brazil.</title>
        <authorList>
            <person name="Santos S.N."/>
            <person name="Gacesa R."/>
            <person name="Taketani R.G."/>
            <person name="Long P.F."/>
            <person name="Melo I.S."/>
        </authorList>
    </citation>
    <scope>NUCLEOTIDE SEQUENCE [LARGE SCALE GENOMIC DNA]</scope>
    <source>
        <strain evidence="5">CMAA 1322</strain>
    </source>
</reference>
<proteinExistence type="inferred from homology"/>
<dbReference type="PANTHER" id="PTHR43669">
    <property type="entry name" value="5-KETO-D-GLUCONATE 5-REDUCTASE"/>
    <property type="match status" value="1"/>
</dbReference>
<evidence type="ECO:0000313" key="4">
    <source>
        <dbReference type="EMBL" id="KNB49916.1"/>
    </source>
</evidence>
<dbReference type="RefSeq" id="WP_049718464.1">
    <property type="nucleotide sequence ID" value="NZ_LFXA01000017.1"/>
</dbReference>
<gene>
    <name evidence="4" type="ORF">AC230_24565</name>
</gene>
<keyword evidence="5" id="KW-1185">Reference proteome</keyword>
<dbReference type="GO" id="GO:0016491">
    <property type="term" value="F:oxidoreductase activity"/>
    <property type="evidence" value="ECO:0007669"/>
    <property type="project" value="UniProtKB-KW"/>
</dbReference>
<dbReference type="InterPro" id="IPR002347">
    <property type="entry name" value="SDR_fam"/>
</dbReference>
<dbReference type="EMBL" id="LFXA01000017">
    <property type="protein sequence ID" value="KNB49916.1"/>
    <property type="molecule type" value="Genomic_DNA"/>
</dbReference>
<comment type="similarity">
    <text evidence="1 3">Belongs to the short-chain dehydrogenases/reductases (SDR) family.</text>
</comment>
<dbReference type="PRINTS" id="PR00081">
    <property type="entry name" value="GDHRDH"/>
</dbReference>
<dbReference type="AlphaFoldDB" id="A0A0K9X9Y7"/>
<dbReference type="OrthoDB" id="9781117at2"/>
<dbReference type="CDD" id="cd05233">
    <property type="entry name" value="SDR_c"/>
    <property type="match status" value="1"/>
</dbReference>